<sequence length="180" mass="19275">MKKALVVGSATAALATLSGAVAPAASASPIPPGPADCAPPHRKYHIMNKESGGMEGTVAININACGRSDTAAWGEIITEAEAGDKVGVFGGTVLASGPETVDLRADRRVMTTRIDYKQCLPVPVDWTNVACIRWASWLVEHSMIKTPDGKLSYFEKITQLPVYGRDPNRWPGNAWRIDTE</sequence>
<evidence type="ECO:0000313" key="3">
    <source>
        <dbReference type="Proteomes" id="UP001596241"/>
    </source>
</evidence>
<dbReference type="EMBL" id="JBHSPW010000002">
    <property type="protein sequence ID" value="MFC5891980.1"/>
    <property type="molecule type" value="Genomic_DNA"/>
</dbReference>
<name>A0ABW1FDA5_9ACTN</name>
<dbReference type="RefSeq" id="WP_351324070.1">
    <property type="nucleotide sequence ID" value="NZ_JBHSPW010000002.1"/>
</dbReference>
<keyword evidence="1" id="KW-0732">Signal</keyword>
<gene>
    <name evidence="2" type="ORF">ACFP3M_03980</name>
</gene>
<accession>A0ABW1FDA5</accession>
<protein>
    <recommendedName>
        <fullName evidence="4">Lipoprotein</fullName>
    </recommendedName>
</protein>
<evidence type="ECO:0008006" key="4">
    <source>
        <dbReference type="Google" id="ProtNLM"/>
    </source>
</evidence>
<keyword evidence="3" id="KW-1185">Reference proteome</keyword>
<feature type="signal peptide" evidence="1">
    <location>
        <begin position="1"/>
        <end position="27"/>
    </location>
</feature>
<proteinExistence type="predicted"/>
<evidence type="ECO:0000256" key="1">
    <source>
        <dbReference type="SAM" id="SignalP"/>
    </source>
</evidence>
<dbReference type="Proteomes" id="UP001596241">
    <property type="component" value="Unassembled WGS sequence"/>
</dbReference>
<organism evidence="2 3">
    <name type="scientific">Streptomyces ramulosus</name>
    <dbReference type="NCBI Taxonomy" id="47762"/>
    <lineage>
        <taxon>Bacteria</taxon>
        <taxon>Bacillati</taxon>
        <taxon>Actinomycetota</taxon>
        <taxon>Actinomycetes</taxon>
        <taxon>Kitasatosporales</taxon>
        <taxon>Streptomycetaceae</taxon>
        <taxon>Streptomyces</taxon>
    </lineage>
</organism>
<feature type="chain" id="PRO_5045535642" description="Lipoprotein" evidence="1">
    <location>
        <begin position="28"/>
        <end position="180"/>
    </location>
</feature>
<evidence type="ECO:0000313" key="2">
    <source>
        <dbReference type="EMBL" id="MFC5891980.1"/>
    </source>
</evidence>
<reference evidence="3" key="1">
    <citation type="journal article" date="2019" name="Int. J. Syst. Evol. Microbiol.">
        <title>The Global Catalogue of Microorganisms (GCM) 10K type strain sequencing project: providing services to taxonomists for standard genome sequencing and annotation.</title>
        <authorList>
            <consortium name="The Broad Institute Genomics Platform"/>
            <consortium name="The Broad Institute Genome Sequencing Center for Infectious Disease"/>
            <person name="Wu L."/>
            <person name="Ma J."/>
        </authorList>
    </citation>
    <scope>NUCLEOTIDE SEQUENCE [LARGE SCALE GENOMIC DNA]</scope>
    <source>
        <strain evidence="3">CGMCC 1.15809</strain>
    </source>
</reference>
<comment type="caution">
    <text evidence="2">The sequence shown here is derived from an EMBL/GenBank/DDBJ whole genome shotgun (WGS) entry which is preliminary data.</text>
</comment>